<keyword evidence="6" id="KW-0648">Protein biosynthesis</keyword>
<dbReference type="InterPro" id="IPR027417">
    <property type="entry name" value="P-loop_NTPase"/>
</dbReference>
<organism evidence="6 7">
    <name type="scientific">Pleurostoma richardsiae</name>
    <dbReference type="NCBI Taxonomy" id="41990"/>
    <lineage>
        <taxon>Eukaryota</taxon>
        <taxon>Fungi</taxon>
        <taxon>Dikarya</taxon>
        <taxon>Ascomycota</taxon>
        <taxon>Pezizomycotina</taxon>
        <taxon>Sordariomycetes</taxon>
        <taxon>Sordariomycetidae</taxon>
        <taxon>Calosphaeriales</taxon>
        <taxon>Pleurostomataceae</taxon>
        <taxon>Pleurostoma</taxon>
    </lineage>
</organism>
<proteinExistence type="inferred from homology"/>
<evidence type="ECO:0000256" key="2">
    <source>
        <dbReference type="ARBA" id="ARBA00022741"/>
    </source>
</evidence>
<dbReference type="SUPFAM" id="SSF52540">
    <property type="entry name" value="P-loop containing nucleoside triphosphate hydrolases"/>
    <property type="match status" value="1"/>
</dbReference>
<dbReference type="InterPro" id="IPR009001">
    <property type="entry name" value="Transl_elong_EF1A/Init_IF2_C"/>
</dbReference>
<accession>A0AA38RLB2</accession>
<dbReference type="CDD" id="cd03694">
    <property type="entry name" value="GTPBP_II"/>
    <property type="match status" value="1"/>
</dbReference>
<dbReference type="PANTHER" id="PTHR43721:SF9">
    <property type="entry name" value="GTP-BINDING PROTEIN 1"/>
    <property type="match status" value="1"/>
</dbReference>
<evidence type="ECO:0000256" key="3">
    <source>
        <dbReference type="ARBA" id="ARBA00023134"/>
    </source>
</evidence>
<dbReference type="InterPro" id="IPR004161">
    <property type="entry name" value="EFTu-like_2"/>
</dbReference>
<sequence length="668" mass="71968">MASRATKSLPHEKRKGEAALSDFADYVEKQQALRYPSKHKEAAATAGPSTTASNDATADPNHHAELDDILDALDLSDSAPRVSLRRLLLGGGGGSSDENNEDETMQKLVSVVSERLDEGHGEALFEIGFENDGEPMHLVKEDWDVAYGRLQAAARKLNADCQLLLTKNVGGDVEASSPTGKDKDCSGKVLIRQVPATVEEVIETRIAVVGNVDAGKSSMLGVLVKGDLDDGRGKARVNLFRHKHEIESGRTSSVGMEIMGFDTHGEVVVSDTPGRKLSWEEIGKRSAKVITFSDLAGHERYLRTTVFGLLSSSPNYCLLMVAANNGLIGMSKEHLGIALALNVPVMVVITKIDICPPQILEQTVTQITRILKSPGARKIPIFIRNREECVNTATQFVSQRICPVFQVSNVTGENLDLVRTFLNILPHHGRYDTSAPFEFHVNDTFSVPFVGTVVSGIVKSGVVHAGDSVLIGPDSLGQFTTTSIRSIERKRIAVPAASAGQSASFALKKVRRKDVRKGMVVLPKTEGPPPKVYQEFVAEVLILSHATTIKTKYQAMLHVGPVSQTCAIIDVDRPFIRTGDRATVAFRFVQRPEYLAPGDRILFREGRTKGLGIVKSVGYDPSKPLGGANGPKTGEGDQHGEKVKEGEGQQSKAEAGPPPAGSQVQVGA</sequence>
<dbReference type="Gene3D" id="3.40.50.300">
    <property type="entry name" value="P-loop containing nucleotide triphosphate hydrolases"/>
    <property type="match status" value="1"/>
</dbReference>
<comment type="similarity">
    <text evidence="1">Belongs to the TRAFAC class translation factor GTPase superfamily. Classic translation factor GTPase family. EF-Tu/EF-1A subfamily.</text>
</comment>
<dbReference type="PROSITE" id="PS51722">
    <property type="entry name" value="G_TR_2"/>
    <property type="match status" value="1"/>
</dbReference>
<dbReference type="FunFam" id="2.40.30.10:FF:000014">
    <property type="entry name" value="Probable GTP-binding protein 1"/>
    <property type="match status" value="1"/>
</dbReference>
<dbReference type="FunFam" id="3.40.50.300:FF:000091">
    <property type="entry name" value="Probable GTP-binding protein 1"/>
    <property type="match status" value="1"/>
</dbReference>
<feature type="compositionally biased region" description="Low complexity" evidence="4">
    <location>
        <begin position="43"/>
        <end position="53"/>
    </location>
</feature>
<keyword evidence="2" id="KW-0547">Nucleotide-binding</keyword>
<feature type="region of interest" description="Disordered" evidence="4">
    <location>
        <begin position="1"/>
        <end position="62"/>
    </location>
</feature>
<keyword evidence="3" id="KW-0342">GTP-binding</keyword>
<dbReference type="InterPro" id="IPR000795">
    <property type="entry name" value="T_Tr_GTP-bd_dom"/>
</dbReference>
<comment type="caution">
    <text evidence="6">The sequence shown here is derived from an EMBL/GenBank/DDBJ whole genome shotgun (WGS) entry which is preliminary data.</text>
</comment>
<keyword evidence="7" id="KW-1185">Reference proteome</keyword>
<evidence type="ECO:0000313" key="7">
    <source>
        <dbReference type="Proteomes" id="UP001174694"/>
    </source>
</evidence>
<feature type="domain" description="Tr-type G" evidence="5">
    <location>
        <begin position="201"/>
        <end position="432"/>
    </location>
</feature>
<name>A0AA38RLB2_9PEZI</name>
<dbReference type="PANTHER" id="PTHR43721">
    <property type="entry name" value="ELONGATION FACTOR TU-RELATED"/>
    <property type="match status" value="1"/>
</dbReference>
<protein>
    <submittedName>
        <fullName evidence="6">Elongation factor Tu GTP binding domain-containing protein</fullName>
    </submittedName>
</protein>
<dbReference type="GO" id="GO:0003924">
    <property type="term" value="F:GTPase activity"/>
    <property type="evidence" value="ECO:0007669"/>
    <property type="project" value="InterPro"/>
</dbReference>
<feature type="compositionally biased region" description="Basic and acidic residues" evidence="4">
    <location>
        <begin position="634"/>
        <end position="647"/>
    </location>
</feature>
<evidence type="ECO:0000313" key="6">
    <source>
        <dbReference type="EMBL" id="KAJ9151796.1"/>
    </source>
</evidence>
<dbReference type="EMBL" id="JANBVO010000005">
    <property type="protein sequence ID" value="KAJ9151796.1"/>
    <property type="molecule type" value="Genomic_DNA"/>
</dbReference>
<dbReference type="InterPro" id="IPR009000">
    <property type="entry name" value="Transl_B-barrel_sf"/>
</dbReference>
<dbReference type="AlphaFoldDB" id="A0AA38RLB2"/>
<keyword evidence="6" id="KW-0251">Elongation factor</keyword>
<reference evidence="6" key="1">
    <citation type="submission" date="2022-07" db="EMBL/GenBank/DDBJ databases">
        <title>Fungi with potential for degradation of polypropylene.</title>
        <authorList>
            <person name="Gostincar C."/>
        </authorList>
    </citation>
    <scope>NUCLEOTIDE SEQUENCE</scope>
    <source>
        <strain evidence="6">EXF-13308</strain>
    </source>
</reference>
<dbReference type="InterPro" id="IPR050055">
    <property type="entry name" value="EF-Tu_GTPase"/>
</dbReference>
<evidence type="ECO:0000256" key="1">
    <source>
        <dbReference type="ARBA" id="ARBA00007249"/>
    </source>
</evidence>
<dbReference type="SUPFAM" id="SSF50465">
    <property type="entry name" value="EF-Tu/eEF-1alpha/eIF2-gamma C-terminal domain"/>
    <property type="match status" value="1"/>
</dbReference>
<dbReference type="Pfam" id="PF03144">
    <property type="entry name" value="GTP_EFTU_D2"/>
    <property type="match status" value="1"/>
</dbReference>
<dbReference type="InterPro" id="IPR035531">
    <property type="entry name" value="GTPBP1-like"/>
</dbReference>
<evidence type="ECO:0000256" key="4">
    <source>
        <dbReference type="SAM" id="MobiDB-lite"/>
    </source>
</evidence>
<dbReference type="Proteomes" id="UP001174694">
    <property type="component" value="Unassembled WGS sequence"/>
</dbReference>
<dbReference type="CDD" id="cd03708">
    <property type="entry name" value="GTPBP_III"/>
    <property type="match status" value="1"/>
</dbReference>
<dbReference type="GO" id="GO:0005525">
    <property type="term" value="F:GTP binding"/>
    <property type="evidence" value="ECO:0007669"/>
    <property type="project" value="UniProtKB-KW"/>
</dbReference>
<dbReference type="GO" id="GO:0003746">
    <property type="term" value="F:translation elongation factor activity"/>
    <property type="evidence" value="ECO:0007669"/>
    <property type="project" value="UniProtKB-KW"/>
</dbReference>
<evidence type="ECO:0000259" key="5">
    <source>
        <dbReference type="PROSITE" id="PS51722"/>
    </source>
</evidence>
<dbReference type="Pfam" id="PF00009">
    <property type="entry name" value="GTP_EFTU"/>
    <property type="match status" value="1"/>
</dbReference>
<gene>
    <name evidence="6" type="ORF">NKR23_g2969</name>
</gene>
<feature type="region of interest" description="Disordered" evidence="4">
    <location>
        <begin position="620"/>
        <end position="668"/>
    </location>
</feature>
<dbReference type="Gene3D" id="2.40.30.10">
    <property type="entry name" value="Translation factors"/>
    <property type="match status" value="1"/>
</dbReference>
<dbReference type="CDD" id="cd04165">
    <property type="entry name" value="GTPBP1_like"/>
    <property type="match status" value="1"/>
</dbReference>
<dbReference type="SUPFAM" id="SSF50447">
    <property type="entry name" value="Translation proteins"/>
    <property type="match status" value="1"/>
</dbReference>